<proteinExistence type="predicted"/>
<dbReference type="AlphaFoldDB" id="A0AAN9PWJ3"/>
<reference evidence="1 2" key="1">
    <citation type="submission" date="2024-01" db="EMBL/GenBank/DDBJ databases">
        <title>The genomes of 5 underutilized Papilionoideae crops provide insights into root nodulation and disease resistance.</title>
        <authorList>
            <person name="Yuan L."/>
        </authorList>
    </citation>
    <scope>NUCLEOTIDE SEQUENCE [LARGE SCALE GENOMIC DNA]</scope>
    <source>
        <strain evidence="1">LY-2023</strain>
        <tissue evidence="1">Leaf</tissue>
    </source>
</reference>
<protein>
    <submittedName>
        <fullName evidence="1">Uncharacterized protein</fullName>
    </submittedName>
</protein>
<name>A0AAN9PWJ3_CLITE</name>
<evidence type="ECO:0000313" key="1">
    <source>
        <dbReference type="EMBL" id="KAK7311523.1"/>
    </source>
</evidence>
<organism evidence="1 2">
    <name type="scientific">Clitoria ternatea</name>
    <name type="common">Butterfly pea</name>
    <dbReference type="NCBI Taxonomy" id="43366"/>
    <lineage>
        <taxon>Eukaryota</taxon>
        <taxon>Viridiplantae</taxon>
        <taxon>Streptophyta</taxon>
        <taxon>Embryophyta</taxon>
        <taxon>Tracheophyta</taxon>
        <taxon>Spermatophyta</taxon>
        <taxon>Magnoliopsida</taxon>
        <taxon>eudicotyledons</taxon>
        <taxon>Gunneridae</taxon>
        <taxon>Pentapetalae</taxon>
        <taxon>rosids</taxon>
        <taxon>fabids</taxon>
        <taxon>Fabales</taxon>
        <taxon>Fabaceae</taxon>
        <taxon>Papilionoideae</taxon>
        <taxon>50 kb inversion clade</taxon>
        <taxon>NPAAA clade</taxon>
        <taxon>indigoferoid/millettioid clade</taxon>
        <taxon>Phaseoleae</taxon>
        <taxon>Clitoria</taxon>
    </lineage>
</organism>
<accession>A0AAN9PWJ3</accession>
<sequence>MLDLLKPNPRVYAPCSGVSHAHGFHNACCPIESRVFPPTMPRACLQATKAFIRLCIFPKSSKLGVLRTFSRQLGVETPVCHDQILACMMRCLDPALCVTRYHAAWGMRHTHSHAFCLTRSKSAAPIAICAYTRQHGRLYAYALL</sequence>
<gene>
    <name evidence="1" type="ORF">RJT34_09726</name>
</gene>
<evidence type="ECO:0000313" key="2">
    <source>
        <dbReference type="Proteomes" id="UP001359559"/>
    </source>
</evidence>
<comment type="caution">
    <text evidence="1">The sequence shown here is derived from an EMBL/GenBank/DDBJ whole genome shotgun (WGS) entry which is preliminary data.</text>
</comment>
<dbReference type="EMBL" id="JAYKXN010000002">
    <property type="protein sequence ID" value="KAK7311523.1"/>
    <property type="molecule type" value="Genomic_DNA"/>
</dbReference>
<dbReference type="Proteomes" id="UP001359559">
    <property type="component" value="Unassembled WGS sequence"/>
</dbReference>
<keyword evidence="2" id="KW-1185">Reference proteome</keyword>